<reference evidence="1" key="2">
    <citation type="submission" date="2019-06" db="EMBL/GenBank/DDBJ databases">
        <title>Genomics analysis of Aphanomyces spp. identifies a new class of oomycete effector associated with host adaptation.</title>
        <authorList>
            <person name="Gaulin E."/>
        </authorList>
    </citation>
    <scope>NUCLEOTIDE SEQUENCE</scope>
    <source>
        <strain evidence="1">CBS 578.67</strain>
    </source>
</reference>
<dbReference type="InterPro" id="IPR053137">
    <property type="entry name" value="NLR-like"/>
</dbReference>
<name>A0A485KP39_9STRA</name>
<dbReference type="OrthoDB" id="626167at2759"/>
<evidence type="ECO:0000313" key="2">
    <source>
        <dbReference type="EMBL" id="VFT86630.1"/>
    </source>
</evidence>
<gene>
    <name evidence="2" type="primary">Aste57867_9751</name>
    <name evidence="1" type="ORF">As57867_009712</name>
    <name evidence="2" type="ORF">ASTE57867_9751</name>
</gene>
<dbReference type="InterPro" id="IPR011990">
    <property type="entry name" value="TPR-like_helical_dom_sf"/>
</dbReference>
<evidence type="ECO:0000313" key="1">
    <source>
        <dbReference type="EMBL" id="KAF0699702.1"/>
    </source>
</evidence>
<accession>A0A485KP39</accession>
<dbReference type="PANTHER" id="PTHR46082:SF6">
    <property type="entry name" value="AAA+ ATPASE DOMAIN-CONTAINING PROTEIN-RELATED"/>
    <property type="match status" value="1"/>
</dbReference>
<evidence type="ECO:0000313" key="3">
    <source>
        <dbReference type="Proteomes" id="UP000332933"/>
    </source>
</evidence>
<keyword evidence="3" id="KW-1185">Reference proteome</keyword>
<dbReference type="Pfam" id="PF13424">
    <property type="entry name" value="TPR_12"/>
    <property type="match status" value="1"/>
</dbReference>
<proteinExistence type="predicted"/>
<organism evidence="2 3">
    <name type="scientific">Aphanomyces stellatus</name>
    <dbReference type="NCBI Taxonomy" id="120398"/>
    <lineage>
        <taxon>Eukaryota</taxon>
        <taxon>Sar</taxon>
        <taxon>Stramenopiles</taxon>
        <taxon>Oomycota</taxon>
        <taxon>Saprolegniomycetes</taxon>
        <taxon>Saprolegniales</taxon>
        <taxon>Verrucalvaceae</taxon>
        <taxon>Aphanomyces</taxon>
    </lineage>
</organism>
<dbReference type="AlphaFoldDB" id="A0A485KP39"/>
<sequence>MGKAAPLGLTLGFFKHLITLHGGRDAFAGLSTAAVCEQFVKSYTAATRLSLVEHVHRNHPRGREYAKPATWFVSHAWSYLYLDVVDALSDFMDEQGLDTDGVAVWFCMFNNNQHDVLNKVVPFEFWVDSFETALQAIGNVVMVLSPWNNPTTLTRTWCVFEIYVAIKANARFEVAMGKTQKADFLTDIQDDRSFFKMLGTIKSAKSTTFVPSDRDNIVALMAKMKIGFSDLDRMLFDVLEAWMFRTVEAQLGTENKAHWLGVLANIWIDKKVMAKAREYLNQAIELYRVDGDTGAAMWTAMGLAAAVDGVLGQPRSVWEPKFQDAITHLTTVSGPASLDTLTTMLEFALAYLRVRDIDAAVPLLRDCFDVCDRVHGPAHDLTLRVMNAMGMAYTYKHELATAQVWLENGLAQTKRTLGDDHPRVVTCMNNLGVNLSKQGKVALASDLYDAAYTSRRRTLGPDHQLTWLSYRHWGQSLLRQGKFAQAKDILVACRDAATRLGHTEDSKHECDVHIGRLYLSMGDFDHAMAHLERAHKGNMALFGPMHPDTRYALVWRWLAAQTTVHTLADAAMWQRELERAGTFHETWVGFSCVSCYRPIQGLYITCVECPKYSSHFCHACVKTHVSYCTHGDAALETLKPPARVILEKQLTILAPDTTDYHDRFDAYETYCATYHVPQDEQLVRRIADNGWWSRVLACLRRRDRANDDDDRGLKSI</sequence>
<dbReference type="Pfam" id="PF13374">
    <property type="entry name" value="TPR_10"/>
    <property type="match status" value="2"/>
</dbReference>
<dbReference type="EMBL" id="CAADRA010005181">
    <property type="protein sequence ID" value="VFT86630.1"/>
    <property type="molecule type" value="Genomic_DNA"/>
</dbReference>
<dbReference type="Proteomes" id="UP000332933">
    <property type="component" value="Unassembled WGS sequence"/>
</dbReference>
<dbReference type="SUPFAM" id="SSF48452">
    <property type="entry name" value="TPR-like"/>
    <property type="match status" value="3"/>
</dbReference>
<dbReference type="PANTHER" id="PTHR46082">
    <property type="entry name" value="ATP/GTP-BINDING PROTEIN-RELATED"/>
    <property type="match status" value="1"/>
</dbReference>
<dbReference type="EMBL" id="VJMH01005160">
    <property type="protein sequence ID" value="KAF0699702.1"/>
    <property type="molecule type" value="Genomic_DNA"/>
</dbReference>
<dbReference type="Gene3D" id="1.25.40.10">
    <property type="entry name" value="Tetratricopeptide repeat domain"/>
    <property type="match status" value="1"/>
</dbReference>
<reference evidence="2 3" key="1">
    <citation type="submission" date="2019-03" db="EMBL/GenBank/DDBJ databases">
        <authorList>
            <person name="Gaulin E."/>
            <person name="Dumas B."/>
        </authorList>
    </citation>
    <scope>NUCLEOTIDE SEQUENCE [LARGE SCALE GENOMIC DNA]</scope>
    <source>
        <strain evidence="2">CBS 568.67</strain>
    </source>
</reference>
<protein>
    <submittedName>
        <fullName evidence="2">Aste57867_9751 protein</fullName>
    </submittedName>
</protein>